<dbReference type="AlphaFoldDB" id="A0AAV2HYR7"/>
<proteinExistence type="predicted"/>
<feature type="transmembrane region" description="Helical" evidence="1">
    <location>
        <begin position="36"/>
        <end position="56"/>
    </location>
</feature>
<name>A0AAV2HYR7_LYMST</name>
<dbReference type="Proteomes" id="UP001497497">
    <property type="component" value="Unassembled WGS sequence"/>
</dbReference>
<feature type="signal peptide" evidence="2">
    <location>
        <begin position="1"/>
        <end position="24"/>
    </location>
</feature>
<keyword evidence="1" id="KW-0812">Transmembrane</keyword>
<gene>
    <name evidence="4" type="ORF">GSLYS_00012623001</name>
</gene>
<dbReference type="InterPro" id="IPR012171">
    <property type="entry name" value="Fatty_acid_desaturase"/>
</dbReference>
<reference evidence="4 5" key="1">
    <citation type="submission" date="2024-04" db="EMBL/GenBank/DDBJ databases">
        <authorList>
            <consortium name="Genoscope - CEA"/>
            <person name="William W."/>
        </authorList>
    </citation>
    <scope>NUCLEOTIDE SEQUENCE [LARGE SCALE GENOMIC DNA]</scope>
</reference>
<accession>A0AAV2HYR7</accession>
<protein>
    <recommendedName>
        <fullName evidence="3">Fatty acid desaturase domain-containing protein</fullName>
    </recommendedName>
</protein>
<evidence type="ECO:0000256" key="1">
    <source>
        <dbReference type="SAM" id="Phobius"/>
    </source>
</evidence>
<feature type="domain" description="Fatty acid desaturase" evidence="3">
    <location>
        <begin position="9"/>
        <end position="125"/>
    </location>
</feature>
<evidence type="ECO:0000313" key="5">
    <source>
        <dbReference type="Proteomes" id="UP001497497"/>
    </source>
</evidence>
<evidence type="ECO:0000256" key="2">
    <source>
        <dbReference type="SAM" id="SignalP"/>
    </source>
</evidence>
<dbReference type="InterPro" id="IPR005804">
    <property type="entry name" value="FA_desaturase_dom"/>
</dbReference>
<evidence type="ECO:0000313" key="4">
    <source>
        <dbReference type="EMBL" id="CAL1538802.1"/>
    </source>
</evidence>
<organism evidence="4 5">
    <name type="scientific">Lymnaea stagnalis</name>
    <name type="common">Great pond snail</name>
    <name type="synonym">Helix stagnalis</name>
    <dbReference type="NCBI Taxonomy" id="6523"/>
    <lineage>
        <taxon>Eukaryota</taxon>
        <taxon>Metazoa</taxon>
        <taxon>Spiralia</taxon>
        <taxon>Lophotrochozoa</taxon>
        <taxon>Mollusca</taxon>
        <taxon>Gastropoda</taxon>
        <taxon>Heterobranchia</taxon>
        <taxon>Euthyneura</taxon>
        <taxon>Panpulmonata</taxon>
        <taxon>Hygrophila</taxon>
        <taxon>Lymnaeoidea</taxon>
        <taxon>Lymnaeidae</taxon>
        <taxon>Lymnaea</taxon>
    </lineage>
</organism>
<feature type="chain" id="PRO_5043494853" description="Fatty acid desaturase domain-containing protein" evidence="2">
    <location>
        <begin position="25"/>
        <end position="161"/>
    </location>
</feature>
<comment type="caution">
    <text evidence="4">The sequence shown here is derived from an EMBL/GenBank/DDBJ whole genome shotgun (WGS) entry which is preliminary data.</text>
</comment>
<dbReference type="Pfam" id="PF00487">
    <property type="entry name" value="FA_desaturase"/>
    <property type="match status" value="1"/>
</dbReference>
<evidence type="ECO:0000259" key="3">
    <source>
        <dbReference type="Pfam" id="PF00487"/>
    </source>
</evidence>
<dbReference type="PANTHER" id="PTHR32100">
    <property type="entry name" value="OMEGA-6 FATTY ACID DESATURASE, CHLOROPLASTIC"/>
    <property type="match status" value="1"/>
</dbReference>
<keyword evidence="5" id="KW-1185">Reference proteome</keyword>
<dbReference type="GO" id="GO:0006629">
    <property type="term" value="P:lipid metabolic process"/>
    <property type="evidence" value="ECO:0007669"/>
    <property type="project" value="InterPro"/>
</dbReference>
<dbReference type="EMBL" id="CAXITT010000313">
    <property type="protein sequence ID" value="CAL1538802.1"/>
    <property type="molecule type" value="Genomic_DNA"/>
</dbReference>
<keyword evidence="1" id="KW-1133">Transmembrane helix</keyword>
<keyword evidence="2" id="KW-0732">Signal</keyword>
<keyword evidence="1" id="KW-0472">Membrane</keyword>
<sequence length="161" mass="19141">MFRKHVINCTVSLVHLTMWVMCLARLQEAFGLGTVIYHWGVPTFIFASYMVVITFLQHTEENIPWYSNDTWEFVRGQLSTIDRSYGWSNFFIHSVNTHQIHHLFPKIPHYHLLEATLAFRKSFPDLVNICDESILPAFLRMFKKYLKQNVLEDKPKVFIYQ</sequence>
<dbReference type="GO" id="GO:0016491">
    <property type="term" value="F:oxidoreductase activity"/>
    <property type="evidence" value="ECO:0007669"/>
    <property type="project" value="InterPro"/>
</dbReference>